<dbReference type="InterPro" id="IPR009057">
    <property type="entry name" value="Homeodomain-like_sf"/>
</dbReference>
<dbReference type="GO" id="GO:0003700">
    <property type="term" value="F:DNA-binding transcription factor activity"/>
    <property type="evidence" value="ECO:0007669"/>
    <property type="project" value="TreeGrafter"/>
</dbReference>
<dbReference type="InterPro" id="IPR001647">
    <property type="entry name" value="HTH_TetR"/>
</dbReference>
<dbReference type="PROSITE" id="PS50977">
    <property type="entry name" value="HTH_TETR_2"/>
    <property type="match status" value="1"/>
</dbReference>
<dbReference type="AlphaFoldDB" id="A0A4P6JJT9"/>
<dbReference type="PANTHER" id="PTHR30055:SF226">
    <property type="entry name" value="HTH-TYPE TRANSCRIPTIONAL REGULATOR PKSA"/>
    <property type="match status" value="1"/>
</dbReference>
<gene>
    <name evidence="4" type="ORF">EPA93_04980</name>
</gene>
<dbReference type="GO" id="GO:0000976">
    <property type="term" value="F:transcription cis-regulatory region binding"/>
    <property type="evidence" value="ECO:0007669"/>
    <property type="project" value="TreeGrafter"/>
</dbReference>
<organism evidence="4 5">
    <name type="scientific">Ktedonosporobacter rubrisoli</name>
    <dbReference type="NCBI Taxonomy" id="2509675"/>
    <lineage>
        <taxon>Bacteria</taxon>
        <taxon>Bacillati</taxon>
        <taxon>Chloroflexota</taxon>
        <taxon>Ktedonobacteria</taxon>
        <taxon>Ktedonobacterales</taxon>
        <taxon>Ktedonosporobacteraceae</taxon>
        <taxon>Ktedonosporobacter</taxon>
    </lineage>
</organism>
<dbReference type="PANTHER" id="PTHR30055">
    <property type="entry name" value="HTH-TYPE TRANSCRIPTIONAL REGULATOR RUTR"/>
    <property type="match status" value="1"/>
</dbReference>
<dbReference type="OrthoDB" id="9812484at2"/>
<feature type="domain" description="HTH tetR-type" evidence="3">
    <location>
        <begin position="1"/>
        <end position="60"/>
    </location>
</feature>
<evidence type="ECO:0000313" key="4">
    <source>
        <dbReference type="EMBL" id="QBD75389.1"/>
    </source>
</evidence>
<sequence length="194" mass="22100">MKRKAILEAARTLFVHKGYEETTIAEIAQAAGVAVGTIYLYFRNKHEILVAASLDLEESLIQVFTDPALFDLPFEQVPRALMEAVFRIGRHKKEHMHLLKIAVPSSLEILQQKDMDAQLTGAIDAFLRNAIARGYLAPFNTEMYGQMIYLLGQAVLHQCFAIEKGEREELYLQYAIELLERLFYGPSLREGRPE</sequence>
<protein>
    <submittedName>
        <fullName evidence="4">TetR/AcrR family transcriptional regulator</fullName>
    </submittedName>
</protein>
<dbReference type="Proteomes" id="UP000290365">
    <property type="component" value="Chromosome"/>
</dbReference>
<proteinExistence type="predicted"/>
<dbReference type="PROSITE" id="PS01081">
    <property type="entry name" value="HTH_TETR_1"/>
    <property type="match status" value="1"/>
</dbReference>
<dbReference type="InterPro" id="IPR050109">
    <property type="entry name" value="HTH-type_TetR-like_transc_reg"/>
</dbReference>
<evidence type="ECO:0000313" key="5">
    <source>
        <dbReference type="Proteomes" id="UP000290365"/>
    </source>
</evidence>
<keyword evidence="5" id="KW-1185">Reference proteome</keyword>
<dbReference type="SUPFAM" id="SSF46689">
    <property type="entry name" value="Homeodomain-like"/>
    <property type="match status" value="1"/>
</dbReference>
<evidence type="ECO:0000259" key="3">
    <source>
        <dbReference type="PROSITE" id="PS50977"/>
    </source>
</evidence>
<accession>A0A4P6JJT9</accession>
<reference evidence="4 5" key="1">
    <citation type="submission" date="2019-01" db="EMBL/GenBank/DDBJ databases">
        <title>Ktedonosporobacter rubrisoli SCAWS-G2.</title>
        <authorList>
            <person name="Huang Y."/>
            <person name="Yan B."/>
        </authorList>
    </citation>
    <scope>NUCLEOTIDE SEQUENCE [LARGE SCALE GENOMIC DNA]</scope>
    <source>
        <strain evidence="4 5">SCAWS-G2</strain>
    </source>
</reference>
<dbReference type="RefSeq" id="WP_129885988.1">
    <property type="nucleotide sequence ID" value="NZ_CP035758.1"/>
</dbReference>
<dbReference type="Pfam" id="PF00440">
    <property type="entry name" value="TetR_N"/>
    <property type="match status" value="1"/>
</dbReference>
<evidence type="ECO:0000256" key="2">
    <source>
        <dbReference type="PROSITE-ProRule" id="PRU00335"/>
    </source>
</evidence>
<dbReference type="PRINTS" id="PR00455">
    <property type="entry name" value="HTHTETR"/>
</dbReference>
<evidence type="ECO:0000256" key="1">
    <source>
        <dbReference type="ARBA" id="ARBA00023125"/>
    </source>
</evidence>
<name>A0A4P6JJT9_KTERU</name>
<dbReference type="KEGG" id="kbs:EPA93_04980"/>
<keyword evidence="1 2" id="KW-0238">DNA-binding</keyword>
<dbReference type="Gene3D" id="1.10.357.10">
    <property type="entry name" value="Tetracycline Repressor, domain 2"/>
    <property type="match status" value="1"/>
</dbReference>
<feature type="DNA-binding region" description="H-T-H motif" evidence="2">
    <location>
        <begin position="23"/>
        <end position="42"/>
    </location>
</feature>
<dbReference type="EMBL" id="CP035758">
    <property type="protein sequence ID" value="QBD75389.1"/>
    <property type="molecule type" value="Genomic_DNA"/>
</dbReference>
<dbReference type="InterPro" id="IPR023772">
    <property type="entry name" value="DNA-bd_HTH_TetR-type_CS"/>
</dbReference>